<comment type="caution">
    <text evidence="7">The sequence shown here is derived from an EMBL/GenBank/DDBJ whole genome shotgun (WGS) entry which is preliminary data.</text>
</comment>
<feature type="transmembrane region" description="Helical" evidence="5">
    <location>
        <begin position="366"/>
        <end position="386"/>
    </location>
</feature>
<sequence length="551" mass="58725">MALALVIFIIGFLIILPLINILIYSTQPSGSAIITGAFSDIVTRNIIWNTVKLGLTVAALGTVLGFIMAYAQARLEFRGKKVLHIINLIPIISPPFAFATAIIVLFGRSGMITRGVFDWRPTLYGFPGLVLVLTLSFFPIAYMNLLGMLRSLDPALDEAGSSLGANKARIFRTVTLPLLIPGFAGSFLLLFIESIADLANPIIIGGNYTVLASRAYMAINGDYDISLAAGYSSLLLLPALLVFLVQRYWAQKKSVVSVTGKPSGRPTLVTSKGAKFFLLSVTGLVTTLIVMVYATVILGAFVKIIGVNNEFTLDNFRYLLGGFANGAIRTTTMLALMATPLAGIFGMLIAWLVIRKVKRGSEALDFLGMLGIAVPGTVIGIGYAITYNDPVKISGVTVFPQVAGGAALLGGSIAIVMVYIIRSSPAGQRSGISMLQQIDPSIEEASASLGAPGGKTFRLITLPLISGAFLSGLMYAFAHSMTTLSPIIFLVTPDTSILTQKILAEADQGRYGNVFALCCILIVIVMVIGSLINLLVRRSQVSIERPMVTGR</sequence>
<keyword evidence="4 5" id="KW-0472">Membrane</keyword>
<dbReference type="AlphaFoldDB" id="A0A0R2Q7S1"/>
<dbReference type="EMBL" id="LIAT01000043">
    <property type="protein sequence ID" value="KRO45072.1"/>
    <property type="molecule type" value="Genomic_DNA"/>
</dbReference>
<feature type="transmembrane region" description="Helical" evidence="5">
    <location>
        <begin position="5"/>
        <end position="26"/>
    </location>
</feature>
<protein>
    <submittedName>
        <fullName evidence="7">Iron transporter permease</fullName>
    </submittedName>
</protein>
<reference evidence="7 8" key="1">
    <citation type="submission" date="2015-10" db="EMBL/GenBank/DDBJ databases">
        <title>Metagenome-Assembled Genomes uncover a global brackish microbiome.</title>
        <authorList>
            <person name="Hugerth L.W."/>
            <person name="Larsson J."/>
            <person name="Alneberg J."/>
            <person name="Lindh M.V."/>
            <person name="Legrand C."/>
            <person name="Pinhassi J."/>
            <person name="Andersson A.F."/>
        </authorList>
    </citation>
    <scope>NUCLEOTIDE SEQUENCE [LARGE SCALE GENOMIC DNA]</scope>
    <source>
        <strain evidence="7">BACL2 MAG-120813-bin23</strain>
    </source>
</reference>
<dbReference type="SUPFAM" id="SSF161098">
    <property type="entry name" value="MetI-like"/>
    <property type="match status" value="2"/>
</dbReference>
<dbReference type="GO" id="GO:0005886">
    <property type="term" value="C:plasma membrane"/>
    <property type="evidence" value="ECO:0007669"/>
    <property type="project" value="UniProtKB-SubCell"/>
</dbReference>
<proteinExistence type="inferred from homology"/>
<evidence type="ECO:0000256" key="1">
    <source>
        <dbReference type="ARBA" id="ARBA00004141"/>
    </source>
</evidence>
<keyword evidence="3 5" id="KW-1133">Transmembrane helix</keyword>
<gene>
    <name evidence="7" type="ORF">ABR61_02820</name>
</gene>
<feature type="transmembrane region" description="Helical" evidence="5">
    <location>
        <begin position="82"/>
        <end position="106"/>
    </location>
</feature>
<feature type="transmembrane region" description="Helical" evidence="5">
    <location>
        <begin position="514"/>
        <end position="536"/>
    </location>
</feature>
<feature type="transmembrane region" description="Helical" evidence="5">
    <location>
        <begin position="326"/>
        <end position="354"/>
    </location>
</feature>
<feature type="transmembrane region" description="Helical" evidence="5">
    <location>
        <begin position="398"/>
        <end position="421"/>
    </location>
</feature>
<dbReference type="PANTHER" id="PTHR43496">
    <property type="entry name" value="PROTEIN LPLB"/>
    <property type="match status" value="1"/>
</dbReference>
<feature type="transmembrane region" description="Helical" evidence="5">
    <location>
        <begin position="459"/>
        <end position="478"/>
    </location>
</feature>
<dbReference type="Gene3D" id="1.10.3720.10">
    <property type="entry name" value="MetI-like"/>
    <property type="match status" value="2"/>
</dbReference>
<dbReference type="Pfam" id="PF00528">
    <property type="entry name" value="BPD_transp_1"/>
    <property type="match status" value="2"/>
</dbReference>
<feature type="transmembrane region" description="Helical" evidence="5">
    <location>
        <begin position="126"/>
        <end position="149"/>
    </location>
</feature>
<name>A0A0R2Q7S1_9ACTN</name>
<accession>A0A0R2Q7S1</accession>
<organism evidence="7 8">
    <name type="scientific">Actinobacteria bacterium BACL2 MAG-120813-bin23</name>
    <dbReference type="NCBI Taxonomy" id="1655569"/>
    <lineage>
        <taxon>Bacteria</taxon>
        <taxon>Bacillati</taxon>
        <taxon>Actinomycetota</taxon>
        <taxon>Actinomycetes</taxon>
        <taxon>Actinomycetes incertae sedis</taxon>
        <taxon>ac1 cluster</taxon>
    </lineage>
</organism>
<feature type="transmembrane region" description="Helical" evidence="5">
    <location>
        <begin position="170"/>
        <end position="192"/>
    </location>
</feature>
<dbReference type="PROSITE" id="PS50928">
    <property type="entry name" value="ABC_TM1"/>
    <property type="match status" value="2"/>
</dbReference>
<feature type="transmembrane region" description="Helical" evidence="5">
    <location>
        <begin position="225"/>
        <end position="245"/>
    </location>
</feature>
<dbReference type="PANTHER" id="PTHR43496:SF1">
    <property type="entry name" value="POLYGALACTURONAN_RHAMNOGALACTURONAN TRANSPORT SYSTEM PERMEASE PROTEIN YTEP"/>
    <property type="match status" value="1"/>
</dbReference>
<evidence type="ECO:0000256" key="2">
    <source>
        <dbReference type="ARBA" id="ARBA00022692"/>
    </source>
</evidence>
<keyword evidence="5" id="KW-0813">Transport</keyword>
<dbReference type="InterPro" id="IPR000515">
    <property type="entry name" value="MetI-like"/>
</dbReference>
<evidence type="ECO:0000256" key="4">
    <source>
        <dbReference type="ARBA" id="ARBA00023136"/>
    </source>
</evidence>
<evidence type="ECO:0000313" key="7">
    <source>
        <dbReference type="EMBL" id="KRO45072.1"/>
    </source>
</evidence>
<feature type="domain" description="ABC transmembrane type-1" evidence="6">
    <location>
        <begin position="47"/>
        <end position="246"/>
    </location>
</feature>
<dbReference type="GO" id="GO:0055085">
    <property type="term" value="P:transmembrane transport"/>
    <property type="evidence" value="ECO:0007669"/>
    <property type="project" value="InterPro"/>
</dbReference>
<keyword evidence="2 5" id="KW-0812">Transmembrane</keyword>
<comment type="similarity">
    <text evidence="5">Belongs to the binding-protein-dependent transport system permease family.</text>
</comment>
<feature type="transmembrane region" description="Helical" evidence="5">
    <location>
        <begin position="276"/>
        <end position="306"/>
    </location>
</feature>
<evidence type="ECO:0000256" key="3">
    <source>
        <dbReference type="ARBA" id="ARBA00022989"/>
    </source>
</evidence>
<comment type="subcellular location">
    <subcellularLocation>
        <location evidence="5">Cell membrane</location>
        <topology evidence="5">Multi-pass membrane protein</topology>
    </subcellularLocation>
    <subcellularLocation>
        <location evidence="1">Membrane</location>
        <topology evidence="1">Multi-pass membrane protein</topology>
    </subcellularLocation>
</comment>
<dbReference type="Proteomes" id="UP000054212">
    <property type="component" value="Unassembled WGS sequence"/>
</dbReference>
<evidence type="ECO:0000256" key="5">
    <source>
        <dbReference type="RuleBase" id="RU363032"/>
    </source>
</evidence>
<evidence type="ECO:0000313" key="8">
    <source>
        <dbReference type="Proteomes" id="UP000054212"/>
    </source>
</evidence>
<feature type="domain" description="ABC transmembrane type-1" evidence="6">
    <location>
        <begin position="328"/>
        <end position="532"/>
    </location>
</feature>
<evidence type="ECO:0000259" key="6">
    <source>
        <dbReference type="PROSITE" id="PS50928"/>
    </source>
</evidence>
<dbReference type="CDD" id="cd06261">
    <property type="entry name" value="TM_PBP2"/>
    <property type="match status" value="2"/>
</dbReference>
<dbReference type="InterPro" id="IPR035906">
    <property type="entry name" value="MetI-like_sf"/>
</dbReference>
<feature type="transmembrane region" description="Helical" evidence="5">
    <location>
        <begin position="46"/>
        <end position="70"/>
    </location>
</feature>